<proteinExistence type="inferred from homology"/>
<feature type="signal peptide" evidence="7">
    <location>
        <begin position="1"/>
        <end position="22"/>
    </location>
</feature>
<dbReference type="GO" id="GO:0046103">
    <property type="term" value="P:inosine biosynthetic process"/>
    <property type="evidence" value="ECO:0007669"/>
    <property type="project" value="TreeGrafter"/>
</dbReference>
<evidence type="ECO:0000259" key="8">
    <source>
        <dbReference type="Pfam" id="PF00962"/>
    </source>
</evidence>
<dbReference type="PANTHER" id="PTHR11409">
    <property type="entry name" value="ADENOSINE DEAMINASE"/>
    <property type="match status" value="1"/>
</dbReference>
<name>A0A5C3F578_9BASI</name>
<dbReference type="EC" id="3.5.4.4" evidence="3"/>
<keyword evidence="4" id="KW-0479">Metal-binding</keyword>
<sequence length="511" mass="55056">MWTMQLSGLLLAASSLTSLAAATPFSPRSTTAGNNEQCAHKALEARRSNLGALRSFVQPMPKGADLHNHLDGTPFAEDLLSWAADLGVCLNSTTALFAEGPCGPGTVAVKEADQQLYDAAIDAVSLRYSDPATLTGAQPSGHDRFFATFGRSSIVATPSAGKELAAVKEQAALDSVSYVEIMVVPPLWDTLAAKLSLASPLSANSSSGDFTALDAQLEPLLLQHMGEIRKTYDDMEAVATAGCPERAGCGVEVRYLATALRLMTPAQVYTMLYTSFALQKADERFVGVQIAQAEDGMVATRDYTLHMRMFRHLHQRFPAAPAALHAGELVLGTVHPRDMRFHIREAVEVASARRIGHGVSIGFETNSTGLLAQMRERGIAVEINLSSNDAILGIRGEEHPFQFYRAQGVATVLSTDDSGVLRNDLSNEFLRAVSEHGLAYAELKQLARNSLHYSFLDGSSLWKDVVAGQRVRACVASLDDEGCKAFVKGSARAQLQKRLEDDLARFEASLC</sequence>
<dbReference type="GO" id="GO:0046872">
    <property type="term" value="F:metal ion binding"/>
    <property type="evidence" value="ECO:0007669"/>
    <property type="project" value="UniProtKB-KW"/>
</dbReference>
<dbReference type="SUPFAM" id="SSF51556">
    <property type="entry name" value="Metallo-dependent hydrolases"/>
    <property type="match status" value="1"/>
</dbReference>
<dbReference type="InterPro" id="IPR006330">
    <property type="entry name" value="Ado/ade_deaminase"/>
</dbReference>
<dbReference type="InterPro" id="IPR032466">
    <property type="entry name" value="Metal_Hydrolase"/>
</dbReference>
<dbReference type="OrthoDB" id="272271at2759"/>
<evidence type="ECO:0000256" key="1">
    <source>
        <dbReference type="ARBA" id="ARBA00001947"/>
    </source>
</evidence>
<evidence type="ECO:0000256" key="5">
    <source>
        <dbReference type="ARBA" id="ARBA00022801"/>
    </source>
</evidence>
<evidence type="ECO:0000256" key="3">
    <source>
        <dbReference type="ARBA" id="ARBA00012784"/>
    </source>
</evidence>
<dbReference type="AlphaFoldDB" id="A0A5C3F578"/>
<organism evidence="9 10">
    <name type="scientific">Pseudozyma flocculosa</name>
    <dbReference type="NCBI Taxonomy" id="84751"/>
    <lineage>
        <taxon>Eukaryota</taxon>
        <taxon>Fungi</taxon>
        <taxon>Dikarya</taxon>
        <taxon>Basidiomycota</taxon>
        <taxon>Ustilaginomycotina</taxon>
        <taxon>Ustilaginomycetes</taxon>
        <taxon>Ustilaginales</taxon>
        <taxon>Ustilaginaceae</taxon>
        <taxon>Pseudozyma</taxon>
    </lineage>
</organism>
<dbReference type="PANTHER" id="PTHR11409:SF43">
    <property type="entry name" value="ADENOSINE DEAMINASE"/>
    <property type="match status" value="1"/>
</dbReference>
<dbReference type="EMBL" id="OOIP01000010">
    <property type="protein sequence ID" value="SPO38391.1"/>
    <property type="molecule type" value="Genomic_DNA"/>
</dbReference>
<dbReference type="Pfam" id="PF00962">
    <property type="entry name" value="A_deaminase"/>
    <property type="match status" value="1"/>
</dbReference>
<comment type="similarity">
    <text evidence="2">Belongs to the metallo-dependent hydrolases superfamily. Adenosine and AMP deaminases family.</text>
</comment>
<keyword evidence="10" id="KW-1185">Reference proteome</keyword>
<dbReference type="GO" id="GO:0043103">
    <property type="term" value="P:hypoxanthine salvage"/>
    <property type="evidence" value="ECO:0007669"/>
    <property type="project" value="TreeGrafter"/>
</dbReference>
<evidence type="ECO:0000313" key="10">
    <source>
        <dbReference type="Proteomes" id="UP000323386"/>
    </source>
</evidence>
<dbReference type="InterPro" id="IPR001365">
    <property type="entry name" value="A_deaminase_dom"/>
</dbReference>
<dbReference type="GO" id="GO:0004000">
    <property type="term" value="F:adenosine deaminase activity"/>
    <property type="evidence" value="ECO:0007669"/>
    <property type="project" value="TreeGrafter"/>
</dbReference>
<evidence type="ECO:0000256" key="2">
    <source>
        <dbReference type="ARBA" id="ARBA00006676"/>
    </source>
</evidence>
<reference evidence="9 10" key="1">
    <citation type="submission" date="2018-03" db="EMBL/GenBank/DDBJ databases">
        <authorList>
            <person name="Guldener U."/>
        </authorList>
    </citation>
    <scope>NUCLEOTIDE SEQUENCE [LARGE SCALE GENOMIC DNA]</scope>
    <source>
        <strain evidence="9 10">DAOM196992</strain>
    </source>
</reference>
<accession>A0A5C3F578</accession>
<gene>
    <name evidence="9" type="ORF">PSFLO_03868</name>
</gene>
<feature type="domain" description="Adenosine deaminase" evidence="8">
    <location>
        <begin position="152"/>
        <end position="458"/>
    </location>
</feature>
<keyword evidence="6" id="KW-0862">Zinc</keyword>
<evidence type="ECO:0000313" key="9">
    <source>
        <dbReference type="EMBL" id="SPO38391.1"/>
    </source>
</evidence>
<dbReference type="GO" id="GO:0005829">
    <property type="term" value="C:cytosol"/>
    <property type="evidence" value="ECO:0007669"/>
    <property type="project" value="TreeGrafter"/>
</dbReference>
<dbReference type="GO" id="GO:0006154">
    <property type="term" value="P:adenosine catabolic process"/>
    <property type="evidence" value="ECO:0007669"/>
    <property type="project" value="TreeGrafter"/>
</dbReference>
<feature type="chain" id="PRO_5023132306" description="adenosine deaminase" evidence="7">
    <location>
        <begin position="23"/>
        <end position="511"/>
    </location>
</feature>
<keyword evidence="7" id="KW-0732">Signal</keyword>
<protein>
    <recommendedName>
        <fullName evidence="3">adenosine deaminase</fullName>
        <ecNumber evidence="3">3.5.4.4</ecNumber>
    </recommendedName>
</protein>
<evidence type="ECO:0000256" key="7">
    <source>
        <dbReference type="SAM" id="SignalP"/>
    </source>
</evidence>
<evidence type="ECO:0000256" key="6">
    <source>
        <dbReference type="ARBA" id="ARBA00022833"/>
    </source>
</evidence>
<dbReference type="Gene3D" id="3.20.20.140">
    <property type="entry name" value="Metal-dependent hydrolases"/>
    <property type="match status" value="1"/>
</dbReference>
<dbReference type="Proteomes" id="UP000323386">
    <property type="component" value="Unassembled WGS sequence"/>
</dbReference>
<keyword evidence="5" id="KW-0378">Hydrolase</keyword>
<comment type="cofactor">
    <cofactor evidence="1">
        <name>Zn(2+)</name>
        <dbReference type="ChEBI" id="CHEBI:29105"/>
    </cofactor>
</comment>
<evidence type="ECO:0000256" key="4">
    <source>
        <dbReference type="ARBA" id="ARBA00022723"/>
    </source>
</evidence>